<keyword evidence="1" id="KW-0812">Transmembrane</keyword>
<proteinExistence type="predicted"/>
<dbReference type="AlphaFoldDB" id="A0A1H5Z1P3"/>
<evidence type="ECO:0008006" key="4">
    <source>
        <dbReference type="Google" id="ProtNLM"/>
    </source>
</evidence>
<keyword evidence="3" id="KW-1185">Reference proteome</keyword>
<reference evidence="2 3" key="1">
    <citation type="submission" date="2016-10" db="EMBL/GenBank/DDBJ databases">
        <authorList>
            <person name="de Groot N.N."/>
        </authorList>
    </citation>
    <scope>NUCLEOTIDE SEQUENCE [LARGE SCALE GENOMIC DNA]</scope>
    <source>
        <strain evidence="2 3">DSM 23413</strain>
    </source>
</reference>
<protein>
    <recommendedName>
        <fullName evidence="4">Transmembrane protein</fullName>
    </recommendedName>
</protein>
<dbReference type="Pfam" id="PF19622">
    <property type="entry name" value="DUF6127"/>
    <property type="match status" value="1"/>
</dbReference>
<evidence type="ECO:0000256" key="1">
    <source>
        <dbReference type="SAM" id="Phobius"/>
    </source>
</evidence>
<dbReference type="Proteomes" id="UP000236742">
    <property type="component" value="Unassembled WGS sequence"/>
</dbReference>
<dbReference type="InterPro" id="IPR046130">
    <property type="entry name" value="DUF6127"/>
</dbReference>
<organism evidence="2 3">
    <name type="scientific">Jhaorihella thermophila</name>
    <dbReference type="NCBI Taxonomy" id="488547"/>
    <lineage>
        <taxon>Bacteria</taxon>
        <taxon>Pseudomonadati</taxon>
        <taxon>Pseudomonadota</taxon>
        <taxon>Alphaproteobacteria</taxon>
        <taxon>Rhodobacterales</taxon>
        <taxon>Paracoccaceae</taxon>
        <taxon>Jhaorihella</taxon>
    </lineage>
</organism>
<dbReference type="EMBL" id="FNVD01000025">
    <property type="protein sequence ID" value="SEG29276.1"/>
    <property type="molecule type" value="Genomic_DNA"/>
</dbReference>
<evidence type="ECO:0000313" key="3">
    <source>
        <dbReference type="Proteomes" id="UP000236742"/>
    </source>
</evidence>
<keyword evidence="1" id="KW-1133">Transmembrane helix</keyword>
<name>A0A1H5Z1P3_9RHOB</name>
<sequence length="93" mass="10184">MTPPRSEQGFVRMPADEFEEILALAAERGARRALADVGLEGEDAAVDIRDLRTLLAALRIARRTVWQTTVHVVTTGLLIALIAGIAVRLRFFG</sequence>
<keyword evidence="1" id="KW-0472">Membrane</keyword>
<gene>
    <name evidence="2" type="ORF">SAMN05421751_12516</name>
</gene>
<evidence type="ECO:0000313" key="2">
    <source>
        <dbReference type="EMBL" id="SEG29276.1"/>
    </source>
</evidence>
<accession>A0A1H5Z1P3</accession>
<feature type="transmembrane region" description="Helical" evidence="1">
    <location>
        <begin position="69"/>
        <end position="91"/>
    </location>
</feature>